<dbReference type="Proteomes" id="UP000579812">
    <property type="component" value="Unassembled WGS sequence"/>
</dbReference>
<evidence type="ECO:0000313" key="3">
    <source>
        <dbReference type="Proteomes" id="UP000579812"/>
    </source>
</evidence>
<comment type="caution">
    <text evidence="2">The sequence shown here is derived from an EMBL/GenBank/DDBJ whole genome shotgun (WGS) entry which is preliminary data.</text>
</comment>
<reference evidence="2 3" key="1">
    <citation type="submission" date="2020-04" db="EMBL/GenBank/DDBJ databases">
        <title>Chromosome-level genome assembly of a cyprinid fish Onychostoma macrolepis by integration of Nanopore Sequencing, Bionano and Hi-C technology.</title>
        <authorList>
            <person name="Wang D."/>
        </authorList>
    </citation>
    <scope>NUCLEOTIDE SEQUENCE [LARGE SCALE GENOMIC DNA]</scope>
    <source>
        <strain evidence="2">SWU-2019</strain>
        <tissue evidence="2">Muscle</tissue>
    </source>
</reference>
<sequence>MSYSRSNFQVWRPVSPAPSCGIGKTALDRGPGGSNFQPPLRRWPCPGERAFPGYGSGLARGPEVGPLGEAVLRCHRDKVLGVTSGGYGRLGASSGLPRPGAALSGTAVRGVDPG</sequence>
<keyword evidence="3" id="KW-1185">Reference proteome</keyword>
<feature type="region of interest" description="Disordered" evidence="1">
    <location>
        <begin position="90"/>
        <end position="114"/>
    </location>
</feature>
<protein>
    <submittedName>
        <fullName evidence="2">Uncharacterized protein</fullName>
    </submittedName>
</protein>
<gene>
    <name evidence="2" type="ORF">G5714_024564</name>
</gene>
<accession>A0A7J6BK26</accession>
<evidence type="ECO:0000313" key="2">
    <source>
        <dbReference type="EMBL" id="KAF4094633.1"/>
    </source>
</evidence>
<feature type="region of interest" description="Disordered" evidence="1">
    <location>
        <begin position="21"/>
        <end position="42"/>
    </location>
</feature>
<dbReference type="AlphaFoldDB" id="A0A7J6BK26"/>
<dbReference type="EMBL" id="JAAMOB010000037">
    <property type="protein sequence ID" value="KAF4094633.1"/>
    <property type="molecule type" value="Genomic_DNA"/>
</dbReference>
<evidence type="ECO:0000256" key="1">
    <source>
        <dbReference type="SAM" id="MobiDB-lite"/>
    </source>
</evidence>
<proteinExistence type="predicted"/>
<name>A0A7J6BK26_9TELE</name>
<organism evidence="2 3">
    <name type="scientific">Onychostoma macrolepis</name>
    <dbReference type="NCBI Taxonomy" id="369639"/>
    <lineage>
        <taxon>Eukaryota</taxon>
        <taxon>Metazoa</taxon>
        <taxon>Chordata</taxon>
        <taxon>Craniata</taxon>
        <taxon>Vertebrata</taxon>
        <taxon>Euteleostomi</taxon>
        <taxon>Actinopterygii</taxon>
        <taxon>Neopterygii</taxon>
        <taxon>Teleostei</taxon>
        <taxon>Ostariophysi</taxon>
        <taxon>Cypriniformes</taxon>
        <taxon>Cyprinidae</taxon>
        <taxon>Acrossocheilinae</taxon>
        <taxon>Onychostoma</taxon>
    </lineage>
</organism>